<protein>
    <submittedName>
        <fullName evidence="2">Uncharacterized protein</fullName>
    </submittedName>
</protein>
<feature type="transmembrane region" description="Helical" evidence="1">
    <location>
        <begin position="47"/>
        <end position="64"/>
    </location>
</feature>
<dbReference type="InterPro" id="IPR009305">
    <property type="entry name" value="Mpo1-like"/>
</dbReference>
<keyword evidence="1" id="KW-0812">Transmembrane</keyword>
<dbReference type="PANTHER" id="PTHR28026:SF9">
    <property type="entry name" value="2-HYDROXY-PALMITIC ACID DIOXYGENASE MPO1"/>
    <property type="match status" value="1"/>
</dbReference>
<dbReference type="EMBL" id="JAGTXO010000013">
    <property type="protein sequence ID" value="KAG8464471.1"/>
    <property type="molecule type" value="Genomic_DNA"/>
</dbReference>
<evidence type="ECO:0000313" key="3">
    <source>
        <dbReference type="Proteomes" id="UP000751190"/>
    </source>
</evidence>
<name>A0A8J5X9U1_DIALT</name>
<dbReference type="OMA" id="IQFIGHY"/>
<evidence type="ECO:0000256" key="1">
    <source>
        <dbReference type="SAM" id="Phobius"/>
    </source>
</evidence>
<organism evidence="2 3">
    <name type="scientific">Diacronema lutheri</name>
    <name type="common">Unicellular marine alga</name>
    <name type="synonym">Monochrysis lutheri</name>
    <dbReference type="NCBI Taxonomy" id="2081491"/>
    <lineage>
        <taxon>Eukaryota</taxon>
        <taxon>Haptista</taxon>
        <taxon>Haptophyta</taxon>
        <taxon>Pavlovophyceae</taxon>
        <taxon>Pavlovales</taxon>
        <taxon>Pavlovaceae</taxon>
        <taxon>Diacronema</taxon>
    </lineage>
</organism>
<dbReference type="Pfam" id="PF06127">
    <property type="entry name" value="Mpo1-like"/>
    <property type="match status" value="1"/>
</dbReference>
<dbReference type="GO" id="GO:0046521">
    <property type="term" value="P:sphingoid catabolic process"/>
    <property type="evidence" value="ECO:0007669"/>
    <property type="project" value="TreeGrafter"/>
</dbReference>
<feature type="transmembrane region" description="Helical" evidence="1">
    <location>
        <begin position="76"/>
        <end position="98"/>
    </location>
</feature>
<keyword evidence="1" id="KW-0472">Membrane</keyword>
<dbReference type="AlphaFoldDB" id="A0A8J5X9U1"/>
<proteinExistence type="predicted"/>
<comment type="caution">
    <text evidence="2">The sequence shown here is derived from an EMBL/GenBank/DDBJ whole genome shotgun (WGS) entry which is preliminary data.</text>
</comment>
<reference evidence="2" key="1">
    <citation type="submission" date="2021-05" db="EMBL/GenBank/DDBJ databases">
        <title>The genome of the haptophyte Pavlova lutheri (Diacronema luteri, Pavlovales) - a model for lipid biosynthesis in eukaryotic algae.</title>
        <authorList>
            <person name="Hulatt C.J."/>
            <person name="Posewitz M.C."/>
        </authorList>
    </citation>
    <scope>NUCLEOTIDE SEQUENCE</scope>
    <source>
        <strain evidence="2">NIVA-4/92</strain>
    </source>
</reference>
<accession>A0A8J5X9U1</accession>
<gene>
    <name evidence="2" type="ORF">KFE25_003534</name>
</gene>
<sequence>MPSAVDVFSWSLVLVLVSTSATTKRLFDLESHLAFYSSYHRNAVNRVIHLACIWPLLASVLVICDASTPLAPTPTLLAPLLRMNAGAVIAAIFCAYYIALDRSAYGLASASAVLVSYALARAWTAAASQPVFTAACVHGMGWLAQFAGHALFEKRAPALFENFAQALLMAPHFVLVEACVALGFRAQLAASIEPLVARRVRGFTAAGTR</sequence>
<dbReference type="GO" id="GO:0005783">
    <property type="term" value="C:endoplasmic reticulum"/>
    <property type="evidence" value="ECO:0007669"/>
    <property type="project" value="TreeGrafter"/>
</dbReference>
<keyword evidence="3" id="KW-1185">Reference proteome</keyword>
<keyword evidence="1" id="KW-1133">Transmembrane helix</keyword>
<dbReference type="GO" id="GO:0016020">
    <property type="term" value="C:membrane"/>
    <property type="evidence" value="ECO:0007669"/>
    <property type="project" value="GOC"/>
</dbReference>
<dbReference type="PANTHER" id="PTHR28026">
    <property type="entry name" value="DUF962 DOMAIN PROTEIN (AFU_ORTHOLOGUE AFUA_8G05310)"/>
    <property type="match status" value="1"/>
</dbReference>
<evidence type="ECO:0000313" key="2">
    <source>
        <dbReference type="EMBL" id="KAG8464471.1"/>
    </source>
</evidence>
<dbReference type="OrthoDB" id="2124888at2759"/>
<dbReference type="Proteomes" id="UP000751190">
    <property type="component" value="Unassembled WGS sequence"/>
</dbReference>